<reference evidence="1" key="1">
    <citation type="submission" date="2018-05" db="EMBL/GenBank/DDBJ databases">
        <authorList>
            <person name="Lanie J.A."/>
            <person name="Ng W.-L."/>
            <person name="Kazmierczak K.M."/>
            <person name="Andrzejewski T.M."/>
            <person name="Davidsen T.M."/>
            <person name="Wayne K.J."/>
            <person name="Tettelin H."/>
            <person name="Glass J.I."/>
            <person name="Rusch D."/>
            <person name="Podicherti R."/>
            <person name="Tsui H.-C.T."/>
            <person name="Winkler M.E."/>
        </authorList>
    </citation>
    <scope>NUCLEOTIDE SEQUENCE</scope>
</reference>
<dbReference type="AlphaFoldDB" id="A0A383BM87"/>
<dbReference type="EMBL" id="UINC01201588">
    <property type="protein sequence ID" value="SVE20989.1"/>
    <property type="molecule type" value="Genomic_DNA"/>
</dbReference>
<feature type="non-terminal residue" evidence="1">
    <location>
        <position position="245"/>
    </location>
</feature>
<gene>
    <name evidence="1" type="ORF">METZ01_LOCUS473843</name>
</gene>
<accession>A0A383BM87</accession>
<proteinExistence type="predicted"/>
<name>A0A383BM87_9ZZZZ</name>
<dbReference type="CDD" id="cd09023">
    <property type="entry name" value="Aldose_epim_Ec_c4013"/>
    <property type="match status" value="1"/>
</dbReference>
<dbReference type="InterPro" id="IPR014718">
    <property type="entry name" value="GH-type_carb-bd"/>
</dbReference>
<organism evidence="1">
    <name type="scientific">marine metagenome</name>
    <dbReference type="NCBI Taxonomy" id="408172"/>
    <lineage>
        <taxon>unclassified sequences</taxon>
        <taxon>metagenomes</taxon>
        <taxon>ecological metagenomes</taxon>
    </lineage>
</organism>
<dbReference type="GO" id="GO:0030246">
    <property type="term" value="F:carbohydrate binding"/>
    <property type="evidence" value="ECO:0007669"/>
    <property type="project" value="InterPro"/>
</dbReference>
<evidence type="ECO:0000313" key="1">
    <source>
        <dbReference type="EMBL" id="SVE20989.1"/>
    </source>
</evidence>
<evidence type="ECO:0008006" key="2">
    <source>
        <dbReference type="Google" id="ProtNLM"/>
    </source>
</evidence>
<sequence length="245" mass="27098">RGGLGWLEGFGEMLNRCGLASFGAPGIDVVPSNTGAPTEVTLGLHGKISYLPASRCEVIIEPAPSRKIRIRGYIDETMMFGTQLRLVSEIWTEPGSSTIHFEDEIINLADKDQEMQYLYHCNFGQPLLDEGTRFIAPVKRVFPRDARAAEGGLAGWDVYGPPQAGYTEQVYLMSLYGDENNQTETMLQNKAGDRGVSLTFSTRELPHFTLWKNTTSLNDGYVTGIEPGTSYPMLRSIERKGGRVP</sequence>
<dbReference type="Pfam" id="PF14486">
    <property type="entry name" value="DUF4432"/>
    <property type="match status" value="1"/>
</dbReference>
<feature type="non-terminal residue" evidence="1">
    <location>
        <position position="1"/>
    </location>
</feature>
<protein>
    <recommendedName>
        <fullName evidence="2">DUF4432 domain-containing protein</fullName>
    </recommendedName>
</protein>
<dbReference type="InterPro" id="IPR027839">
    <property type="entry name" value="DUF4432"/>
</dbReference>
<dbReference type="Gene3D" id="2.70.98.10">
    <property type="match status" value="1"/>
</dbReference>